<accession>A0AAV0YBD2</accession>
<dbReference type="PANTHER" id="PTHR33388">
    <property type="entry name" value="OS01G0212500 PROTEIN"/>
    <property type="match status" value="1"/>
</dbReference>
<protein>
    <submittedName>
        <fullName evidence="5">Uncharacterized protein</fullName>
    </submittedName>
</protein>
<name>A0AAV0YBD2_VICFA</name>
<feature type="region of interest" description="Disordered" evidence="4">
    <location>
        <begin position="272"/>
        <end position="299"/>
    </location>
</feature>
<gene>
    <name evidence="5" type="ORF">VFH_U011360</name>
</gene>
<sequence length="417" mass="45529">MAMNMCSNSGGTNACGCCGGAGGGGNGNGGNNNGVSIWNSGSMRKQQQQKRPRIPKRGPGVAELEKILKEQETADVTTTQRGNNEGFSISSSCFIPHPPQSQPTSRPNSNNLHSLIPSSAQKFDLSVSPGVRSMYTNSSTHPLGRNNGVGSMEHEPFRHRNLNEVADGSPSESENSSSSESNHANYSYPATVSRRNNLDPSPKMNEFHGNGGNQNGVLSIGMPNYSVESPSVQNSHYNYSSRSIDEQMMAGRLKRSYSSSLDNSLIPPSNFQVLPSFSRHNRPQQSSTNESHGISSYNPTNECYRDAKWGSTLELSNKIFNSENVGSSHTNFPPFIVPEVHPPRPPMQFFQSDHSKVNNFPCQVTKDKVENSNEEDRKPFFNFLEVKDQEDVTNIINISNNGVLEGGRGGIDLTLKL</sequence>
<keyword evidence="1" id="KW-0678">Repressor</keyword>
<feature type="region of interest" description="Disordered" evidence="4">
    <location>
        <begin position="32"/>
        <end position="115"/>
    </location>
</feature>
<evidence type="ECO:0000256" key="4">
    <source>
        <dbReference type="SAM" id="MobiDB-lite"/>
    </source>
</evidence>
<evidence type="ECO:0000313" key="6">
    <source>
        <dbReference type="Proteomes" id="UP001157006"/>
    </source>
</evidence>
<feature type="region of interest" description="Disordered" evidence="4">
    <location>
        <begin position="130"/>
        <end position="215"/>
    </location>
</feature>
<organism evidence="5 6">
    <name type="scientific">Vicia faba</name>
    <name type="common">Broad bean</name>
    <name type="synonym">Faba vulgaris</name>
    <dbReference type="NCBI Taxonomy" id="3906"/>
    <lineage>
        <taxon>Eukaryota</taxon>
        <taxon>Viridiplantae</taxon>
        <taxon>Streptophyta</taxon>
        <taxon>Embryophyta</taxon>
        <taxon>Tracheophyta</taxon>
        <taxon>Spermatophyta</taxon>
        <taxon>Magnoliopsida</taxon>
        <taxon>eudicotyledons</taxon>
        <taxon>Gunneridae</taxon>
        <taxon>Pentapetalae</taxon>
        <taxon>rosids</taxon>
        <taxon>fabids</taxon>
        <taxon>Fabales</taxon>
        <taxon>Fabaceae</taxon>
        <taxon>Papilionoideae</taxon>
        <taxon>50 kb inversion clade</taxon>
        <taxon>NPAAA clade</taxon>
        <taxon>Hologalegina</taxon>
        <taxon>IRL clade</taxon>
        <taxon>Fabeae</taxon>
        <taxon>Vicia</taxon>
    </lineage>
</organism>
<dbReference type="AlphaFoldDB" id="A0AAV0YBD2"/>
<feature type="compositionally biased region" description="Polar residues" evidence="4">
    <location>
        <begin position="183"/>
        <end position="199"/>
    </location>
</feature>
<feature type="compositionally biased region" description="Polar residues" evidence="4">
    <location>
        <begin position="283"/>
        <end position="299"/>
    </location>
</feature>
<proteinExistence type="predicted"/>
<dbReference type="GO" id="GO:0003700">
    <property type="term" value="F:DNA-binding transcription factor activity"/>
    <property type="evidence" value="ECO:0007669"/>
    <property type="project" value="InterPro"/>
</dbReference>
<dbReference type="Proteomes" id="UP001157006">
    <property type="component" value="Unassembled WGS sequence"/>
</dbReference>
<feature type="compositionally biased region" description="Basic and acidic residues" evidence="4">
    <location>
        <begin position="152"/>
        <end position="162"/>
    </location>
</feature>
<feature type="compositionally biased region" description="Polar residues" evidence="4">
    <location>
        <begin position="74"/>
        <end position="93"/>
    </location>
</feature>
<comment type="caution">
    <text evidence="5">The sequence shown here is derived from an EMBL/GenBank/DDBJ whole genome shotgun (WGS) entry which is preliminary data.</text>
</comment>
<reference evidence="5 6" key="1">
    <citation type="submission" date="2023-01" db="EMBL/GenBank/DDBJ databases">
        <authorList>
            <person name="Kreplak J."/>
        </authorList>
    </citation>
    <scope>NUCLEOTIDE SEQUENCE [LARGE SCALE GENOMIC DNA]</scope>
</reference>
<keyword evidence="2" id="KW-0805">Transcription regulation</keyword>
<evidence type="ECO:0000256" key="2">
    <source>
        <dbReference type="ARBA" id="ARBA00023015"/>
    </source>
</evidence>
<dbReference type="PANTHER" id="PTHR33388:SF19">
    <property type="entry name" value="SPOROCYTELESS-LIKE EAR-CONTAINING PROTEIN"/>
    <property type="match status" value="1"/>
</dbReference>
<dbReference type="EMBL" id="CATIWC010000404">
    <property type="protein sequence ID" value="CAI8583094.1"/>
    <property type="molecule type" value="Genomic_DNA"/>
</dbReference>
<evidence type="ECO:0000313" key="5">
    <source>
        <dbReference type="EMBL" id="CAI8583094.1"/>
    </source>
</evidence>
<feature type="compositionally biased region" description="Basic and acidic residues" evidence="4">
    <location>
        <begin position="63"/>
        <end position="72"/>
    </location>
</feature>
<feature type="compositionally biased region" description="Basic residues" evidence="4">
    <location>
        <begin position="47"/>
        <end position="56"/>
    </location>
</feature>
<evidence type="ECO:0000256" key="1">
    <source>
        <dbReference type="ARBA" id="ARBA00022491"/>
    </source>
</evidence>
<feature type="compositionally biased region" description="Low complexity" evidence="4">
    <location>
        <begin position="169"/>
        <end position="182"/>
    </location>
</feature>
<evidence type="ECO:0000256" key="3">
    <source>
        <dbReference type="ARBA" id="ARBA00023163"/>
    </source>
</evidence>
<keyword evidence="6" id="KW-1185">Reference proteome</keyword>
<dbReference type="InterPro" id="IPR040356">
    <property type="entry name" value="SPEAR"/>
</dbReference>
<feature type="compositionally biased region" description="Polar residues" evidence="4">
    <location>
        <begin position="102"/>
        <end position="115"/>
    </location>
</feature>
<keyword evidence="3" id="KW-0804">Transcription</keyword>